<evidence type="ECO:0008006" key="4">
    <source>
        <dbReference type="Google" id="ProtNLM"/>
    </source>
</evidence>
<gene>
    <name evidence="2" type="ORF">RCOM_0516220</name>
</gene>
<feature type="compositionally biased region" description="Acidic residues" evidence="1">
    <location>
        <begin position="14"/>
        <end position="24"/>
    </location>
</feature>
<dbReference type="Proteomes" id="UP000008311">
    <property type="component" value="Unassembled WGS sequence"/>
</dbReference>
<dbReference type="AlphaFoldDB" id="B9SRV1"/>
<proteinExistence type="predicted"/>
<sequence length="124" mass="14534">MPPRGNQRVPKLVEDEDLGDEYDDEVPRQRQRPNAVDNNRCRESGMRTEIPEFHGSLQAEEFLDWLATVEEILDFKGVQEDKCVPLVATRLKGRAIAWWQQSKLTRTRLGKDKIATWEKMKKHM</sequence>
<name>B9SRV1_RICCO</name>
<dbReference type="InParanoid" id="B9SRV1"/>
<protein>
    <recommendedName>
        <fullName evidence="4">Retrotransposon gag domain-containing protein</fullName>
    </recommendedName>
</protein>
<evidence type="ECO:0000256" key="1">
    <source>
        <dbReference type="SAM" id="MobiDB-lite"/>
    </source>
</evidence>
<feature type="region of interest" description="Disordered" evidence="1">
    <location>
        <begin position="1"/>
        <end position="39"/>
    </location>
</feature>
<dbReference type="EMBL" id="EQ974104">
    <property type="protein sequence ID" value="EEF33632.1"/>
    <property type="molecule type" value="Genomic_DNA"/>
</dbReference>
<accession>B9SRV1</accession>
<keyword evidence="3" id="KW-1185">Reference proteome</keyword>
<evidence type="ECO:0000313" key="3">
    <source>
        <dbReference type="Proteomes" id="UP000008311"/>
    </source>
</evidence>
<reference evidence="3" key="1">
    <citation type="journal article" date="2010" name="Nat. Biotechnol.">
        <title>Draft genome sequence of the oilseed species Ricinus communis.</title>
        <authorList>
            <person name="Chan A.P."/>
            <person name="Crabtree J."/>
            <person name="Zhao Q."/>
            <person name="Lorenzi H."/>
            <person name="Orvis J."/>
            <person name="Puiu D."/>
            <person name="Melake-Berhan A."/>
            <person name="Jones K.M."/>
            <person name="Redman J."/>
            <person name="Chen G."/>
            <person name="Cahoon E.B."/>
            <person name="Gedil M."/>
            <person name="Stanke M."/>
            <person name="Haas B.J."/>
            <person name="Wortman J.R."/>
            <person name="Fraser-Liggett C.M."/>
            <person name="Ravel J."/>
            <person name="Rabinowicz P.D."/>
        </authorList>
    </citation>
    <scope>NUCLEOTIDE SEQUENCE [LARGE SCALE GENOMIC DNA]</scope>
    <source>
        <strain evidence="3">cv. Hale</strain>
    </source>
</reference>
<organism evidence="2 3">
    <name type="scientific">Ricinus communis</name>
    <name type="common">Castor bean</name>
    <dbReference type="NCBI Taxonomy" id="3988"/>
    <lineage>
        <taxon>Eukaryota</taxon>
        <taxon>Viridiplantae</taxon>
        <taxon>Streptophyta</taxon>
        <taxon>Embryophyta</taxon>
        <taxon>Tracheophyta</taxon>
        <taxon>Spermatophyta</taxon>
        <taxon>Magnoliopsida</taxon>
        <taxon>eudicotyledons</taxon>
        <taxon>Gunneridae</taxon>
        <taxon>Pentapetalae</taxon>
        <taxon>rosids</taxon>
        <taxon>fabids</taxon>
        <taxon>Malpighiales</taxon>
        <taxon>Euphorbiaceae</taxon>
        <taxon>Acalyphoideae</taxon>
        <taxon>Acalypheae</taxon>
        <taxon>Ricinus</taxon>
    </lineage>
</organism>
<evidence type="ECO:0000313" key="2">
    <source>
        <dbReference type="EMBL" id="EEF33632.1"/>
    </source>
</evidence>